<dbReference type="InterPro" id="IPR006121">
    <property type="entry name" value="HMA_dom"/>
</dbReference>
<evidence type="ECO:0000313" key="4">
    <source>
        <dbReference type="Proteomes" id="UP000293865"/>
    </source>
</evidence>
<dbReference type="RefSeq" id="WP_129521853.1">
    <property type="nucleotide sequence ID" value="NZ_SDPN01000037.1"/>
</dbReference>
<comment type="caution">
    <text evidence="3">The sequence shown here is derived from an EMBL/GenBank/DDBJ whole genome shotgun (WGS) entry which is preliminary data.</text>
</comment>
<dbReference type="PROSITE" id="PS50846">
    <property type="entry name" value="HMA_2"/>
    <property type="match status" value="1"/>
</dbReference>
<reference evidence="3 4" key="1">
    <citation type="submission" date="2019-01" db="EMBL/GenBank/DDBJ databases">
        <title>Agromyces.</title>
        <authorList>
            <person name="Li J."/>
        </authorList>
    </citation>
    <scope>NUCLEOTIDE SEQUENCE [LARGE SCALE GENOMIC DNA]</scope>
    <source>
        <strain evidence="3 4">DSM 15934</strain>
    </source>
</reference>
<dbReference type="GO" id="GO:0046872">
    <property type="term" value="F:metal ion binding"/>
    <property type="evidence" value="ECO:0007669"/>
    <property type="project" value="UniProtKB-KW"/>
</dbReference>
<evidence type="ECO:0000313" key="3">
    <source>
        <dbReference type="EMBL" id="RXZ67859.1"/>
    </source>
</evidence>
<dbReference type="Proteomes" id="UP000293865">
    <property type="component" value="Unassembled WGS sequence"/>
</dbReference>
<evidence type="ECO:0000259" key="2">
    <source>
        <dbReference type="PROSITE" id="PS50846"/>
    </source>
</evidence>
<dbReference type="AlphaFoldDB" id="A0A4Q2KSV0"/>
<protein>
    <submittedName>
        <fullName evidence="3">Heavy-metal-associated domain-containing protein</fullName>
    </submittedName>
</protein>
<dbReference type="CDD" id="cd00371">
    <property type="entry name" value="HMA"/>
    <property type="match status" value="1"/>
</dbReference>
<evidence type="ECO:0000256" key="1">
    <source>
        <dbReference type="ARBA" id="ARBA00022723"/>
    </source>
</evidence>
<dbReference type="OrthoDB" id="5006964at2"/>
<dbReference type="Pfam" id="PF00403">
    <property type="entry name" value="HMA"/>
    <property type="match status" value="1"/>
</dbReference>
<dbReference type="InterPro" id="IPR017969">
    <property type="entry name" value="Heavy-metal-associated_CS"/>
</dbReference>
<proteinExistence type="predicted"/>
<dbReference type="EMBL" id="SDPN01000037">
    <property type="protein sequence ID" value="RXZ67859.1"/>
    <property type="molecule type" value="Genomic_DNA"/>
</dbReference>
<gene>
    <name evidence="3" type="ORF">ESP51_15785</name>
</gene>
<feature type="domain" description="HMA" evidence="2">
    <location>
        <begin position="41"/>
        <end position="109"/>
    </location>
</feature>
<sequence>MTLIPEGRTELTLATDACSCCATDSQGVSIEVRTDAAASAYRAEFGVTGMTCSNCVRHVTEELTALDGVDGVDVALNVGGVSTVTLQSSVPLDDAAVTAAVAEAGYEVVAG</sequence>
<keyword evidence="1" id="KW-0479">Metal-binding</keyword>
<dbReference type="Gene3D" id="3.30.70.100">
    <property type="match status" value="1"/>
</dbReference>
<accession>A0A4Q2KSV0</accession>
<keyword evidence="4" id="KW-1185">Reference proteome</keyword>
<organism evidence="3 4">
    <name type="scientific">Agromyces albus</name>
    <dbReference type="NCBI Taxonomy" id="205332"/>
    <lineage>
        <taxon>Bacteria</taxon>
        <taxon>Bacillati</taxon>
        <taxon>Actinomycetota</taxon>
        <taxon>Actinomycetes</taxon>
        <taxon>Micrococcales</taxon>
        <taxon>Microbacteriaceae</taxon>
        <taxon>Agromyces</taxon>
    </lineage>
</organism>
<dbReference type="InterPro" id="IPR036163">
    <property type="entry name" value="HMA_dom_sf"/>
</dbReference>
<dbReference type="PROSITE" id="PS01047">
    <property type="entry name" value="HMA_1"/>
    <property type="match status" value="1"/>
</dbReference>
<dbReference type="SUPFAM" id="SSF55008">
    <property type="entry name" value="HMA, heavy metal-associated domain"/>
    <property type="match status" value="1"/>
</dbReference>
<name>A0A4Q2KSV0_9MICO</name>